<sequence length="202" mass="20421">MAGQNDTFDFITGDRRERAILWHMMLSLVGGLLLGAFGEMLAHGPDPLVAAYDPYAYLALALAVGRTAAGFGWAVLAGVLAALGPVVPILAAAAFPSGYHPFHVGVDGAVPGVTLLALAVCALLAYATRRDGPRGDLAAALPAGVLMIEAVEAAQSGSWSVQIAAVLLLAAVLSLRRGAGAVRSALAGAVLATAHLFFVAGP</sequence>
<feature type="transmembrane region" description="Helical" evidence="1">
    <location>
        <begin position="182"/>
        <end position="200"/>
    </location>
</feature>
<reference evidence="3" key="2">
    <citation type="submission" date="2016-04" db="EMBL/GenBank/DDBJ databases">
        <title>Planomonospora sphaerica JCM9374 whole genome shotgun sequence.</title>
        <authorList>
            <person name="Suzuki T."/>
            <person name="Dohra H."/>
            <person name="Kodani S."/>
        </authorList>
    </citation>
    <scope>NUCLEOTIDE SEQUENCE [LARGE SCALE GENOMIC DNA]</scope>
    <source>
        <strain evidence="3">JCM 9374</strain>
    </source>
</reference>
<keyword evidence="3" id="KW-1185">Reference proteome</keyword>
<accession>A0A161LK11</accession>
<protein>
    <submittedName>
        <fullName evidence="2">Uncharacterized protein</fullName>
    </submittedName>
</protein>
<feature type="transmembrane region" description="Helical" evidence="1">
    <location>
        <begin position="20"/>
        <end position="42"/>
    </location>
</feature>
<evidence type="ECO:0000256" key="1">
    <source>
        <dbReference type="SAM" id="Phobius"/>
    </source>
</evidence>
<keyword evidence="1" id="KW-1133">Transmembrane helix</keyword>
<proteinExistence type="predicted"/>
<feature type="transmembrane region" description="Helical" evidence="1">
    <location>
        <begin position="71"/>
        <end position="96"/>
    </location>
</feature>
<gene>
    <name evidence="2" type="ORF">PS9374_02587</name>
</gene>
<feature type="transmembrane region" description="Helical" evidence="1">
    <location>
        <begin position="108"/>
        <end position="128"/>
    </location>
</feature>
<keyword evidence="1" id="KW-0812">Transmembrane</keyword>
<dbReference type="AlphaFoldDB" id="A0A161LK11"/>
<dbReference type="EMBL" id="BDCX01000005">
    <property type="protein sequence ID" value="GAT66935.1"/>
    <property type="molecule type" value="Genomic_DNA"/>
</dbReference>
<dbReference type="Proteomes" id="UP000077701">
    <property type="component" value="Unassembled WGS sequence"/>
</dbReference>
<comment type="caution">
    <text evidence="2">The sequence shown here is derived from an EMBL/GenBank/DDBJ whole genome shotgun (WGS) entry which is preliminary data.</text>
</comment>
<name>A0A161LK11_9ACTN</name>
<dbReference type="STRING" id="161355.PS9374_02587"/>
<keyword evidence="1" id="KW-0472">Membrane</keyword>
<evidence type="ECO:0000313" key="3">
    <source>
        <dbReference type="Proteomes" id="UP000077701"/>
    </source>
</evidence>
<evidence type="ECO:0000313" key="2">
    <source>
        <dbReference type="EMBL" id="GAT66935.1"/>
    </source>
</evidence>
<organism evidence="2 3">
    <name type="scientific">Planomonospora sphaerica</name>
    <dbReference type="NCBI Taxonomy" id="161355"/>
    <lineage>
        <taxon>Bacteria</taxon>
        <taxon>Bacillati</taxon>
        <taxon>Actinomycetota</taxon>
        <taxon>Actinomycetes</taxon>
        <taxon>Streptosporangiales</taxon>
        <taxon>Streptosporangiaceae</taxon>
        <taxon>Planomonospora</taxon>
    </lineage>
</organism>
<feature type="transmembrane region" description="Helical" evidence="1">
    <location>
        <begin position="48"/>
        <end position="64"/>
    </location>
</feature>
<reference evidence="2 3" key="1">
    <citation type="journal article" date="2016" name="Genome Announc.">
        <title>Draft Genome Sequence of Planomonospora sphaerica JCM9374, a Rare Actinomycete.</title>
        <authorList>
            <person name="Dohra H."/>
            <person name="Suzuki T."/>
            <person name="Inoue Y."/>
            <person name="Kodani S."/>
        </authorList>
    </citation>
    <scope>NUCLEOTIDE SEQUENCE [LARGE SCALE GENOMIC DNA]</scope>
    <source>
        <strain evidence="2 3">JCM 9374</strain>
    </source>
</reference>